<dbReference type="Proteomes" id="UP000050741">
    <property type="component" value="Unassembled WGS sequence"/>
</dbReference>
<keyword evidence="2" id="KW-1185">Reference proteome</keyword>
<name>A0A183CBS1_GLOPA</name>
<accession>A0A183CBS1</accession>
<dbReference type="InterPro" id="IPR043136">
    <property type="entry name" value="B30.2/SPRY_sf"/>
</dbReference>
<reference evidence="2" key="1">
    <citation type="submission" date="2013-12" db="EMBL/GenBank/DDBJ databases">
        <authorList>
            <person name="Aslett M."/>
        </authorList>
    </citation>
    <scope>NUCLEOTIDE SEQUENCE [LARGE SCALE GENOMIC DNA]</scope>
    <source>
        <strain evidence="2">Lindley</strain>
    </source>
</reference>
<reference evidence="3" key="3">
    <citation type="submission" date="2016-06" db="UniProtKB">
        <authorList>
            <consortium name="WormBaseParasite"/>
        </authorList>
    </citation>
    <scope>IDENTIFICATION</scope>
</reference>
<feature type="compositionally biased region" description="Basic and acidic residues" evidence="1">
    <location>
        <begin position="1"/>
        <end position="10"/>
    </location>
</feature>
<protein>
    <submittedName>
        <fullName evidence="3">SPRY domain-containing protein</fullName>
    </submittedName>
</protein>
<dbReference type="AlphaFoldDB" id="A0A183CBS1"/>
<dbReference type="Gene3D" id="2.60.120.920">
    <property type="match status" value="1"/>
</dbReference>
<dbReference type="SUPFAM" id="SSF49899">
    <property type="entry name" value="Concanavalin A-like lectins/glucanases"/>
    <property type="match status" value="1"/>
</dbReference>
<organism evidence="2 3">
    <name type="scientific">Globodera pallida</name>
    <name type="common">Potato cyst nematode worm</name>
    <name type="synonym">Heterodera pallida</name>
    <dbReference type="NCBI Taxonomy" id="36090"/>
    <lineage>
        <taxon>Eukaryota</taxon>
        <taxon>Metazoa</taxon>
        <taxon>Ecdysozoa</taxon>
        <taxon>Nematoda</taxon>
        <taxon>Chromadorea</taxon>
        <taxon>Rhabditida</taxon>
        <taxon>Tylenchina</taxon>
        <taxon>Tylenchomorpha</taxon>
        <taxon>Tylenchoidea</taxon>
        <taxon>Heteroderidae</taxon>
        <taxon>Heteroderinae</taxon>
        <taxon>Globodera</taxon>
    </lineage>
</organism>
<evidence type="ECO:0000313" key="3">
    <source>
        <dbReference type="WBParaSite" id="GPLIN_001032200"/>
    </source>
</evidence>
<proteinExistence type="predicted"/>
<dbReference type="WBParaSite" id="GPLIN_001032200">
    <property type="protein sequence ID" value="GPLIN_001032200"/>
    <property type="gene ID" value="GPLIN_001032200"/>
</dbReference>
<reference evidence="2" key="2">
    <citation type="submission" date="2014-05" db="EMBL/GenBank/DDBJ databases">
        <title>The genome and life-stage specific transcriptomes of Globodera pallida elucidate key aspects of plant parasitism by a cyst nematode.</title>
        <authorList>
            <person name="Cotton J.A."/>
            <person name="Lilley C.J."/>
            <person name="Jones L.M."/>
            <person name="Kikuchi T."/>
            <person name="Reid A.J."/>
            <person name="Thorpe P."/>
            <person name="Tsai I.J."/>
            <person name="Beasley H."/>
            <person name="Blok V."/>
            <person name="Cock P.J.A."/>
            <person name="Van den Akker S.E."/>
            <person name="Holroyd N."/>
            <person name="Hunt M."/>
            <person name="Mantelin S."/>
            <person name="Naghra H."/>
            <person name="Pain A."/>
            <person name="Palomares-Rius J.E."/>
            <person name="Zarowiecki M."/>
            <person name="Berriman M."/>
            <person name="Jones J.T."/>
            <person name="Urwin P.E."/>
        </authorList>
    </citation>
    <scope>NUCLEOTIDE SEQUENCE [LARGE SCALE GENOMIC DNA]</scope>
    <source>
        <strain evidence="2">Lindley</strain>
    </source>
</reference>
<evidence type="ECO:0000256" key="1">
    <source>
        <dbReference type="SAM" id="MobiDB-lite"/>
    </source>
</evidence>
<feature type="region of interest" description="Disordered" evidence="1">
    <location>
        <begin position="1"/>
        <end position="20"/>
    </location>
</feature>
<dbReference type="InterPro" id="IPR013320">
    <property type="entry name" value="ConA-like_dom_sf"/>
</dbReference>
<evidence type="ECO:0000313" key="2">
    <source>
        <dbReference type="Proteomes" id="UP000050741"/>
    </source>
</evidence>
<sequence length="276" mass="29980">MDPSKIDRGSESGGGGFHANEEFGAADQQLEVPPVDIGPVGRECTAVTNRGNVFQNPVQPQHNIPEANGWARHHTQLRIVEPGTVINGPHYRATPHTAIAKFALSREKPYFEITIRQRLGQLSVGVCAISAPLNKRFDHGLDSDISPFGQTDIIGCGVLFNNEQTVGIIYTINGERMGKGIIGDNVGDLFPFVTLEGPEDCIEANFEGTFKIELVGIGIPRKQAVVCPGYLNYYKHTTVQLEEGNASSFMYGVVLMERAGRFSAARFSAGRFSASD</sequence>